<keyword evidence="2" id="KW-1185">Reference proteome</keyword>
<gene>
    <name evidence="1" type="ORF">HMPREF1872_00865</name>
</gene>
<proteinExistence type="predicted"/>
<dbReference type="InterPro" id="IPR011006">
    <property type="entry name" value="CheY-like_superfamily"/>
</dbReference>
<dbReference type="EMBL" id="LSCV01000030">
    <property type="protein sequence ID" value="KXB40319.1"/>
    <property type="molecule type" value="Genomic_DNA"/>
</dbReference>
<evidence type="ECO:0008006" key="3">
    <source>
        <dbReference type="Google" id="ProtNLM"/>
    </source>
</evidence>
<dbReference type="AlphaFoldDB" id="A0A133YAU3"/>
<name>A0A133YAU3_9FIRM</name>
<protein>
    <recommendedName>
        <fullName evidence="3">Stage 0 sporulation protein A homolog</fullName>
    </recommendedName>
</protein>
<dbReference type="STRING" id="1497955.HMPREF1872_00865"/>
<sequence length="43" mass="4920">MYRILLVDDDRDIVGALKIYLQNPDYELLCAYDGTRTQCAAPI</sequence>
<evidence type="ECO:0000313" key="2">
    <source>
        <dbReference type="Proteomes" id="UP000070080"/>
    </source>
</evidence>
<reference evidence="2" key="1">
    <citation type="submission" date="2016-01" db="EMBL/GenBank/DDBJ databases">
        <authorList>
            <person name="Mitreva M."/>
            <person name="Pepin K.H."/>
            <person name="Mihindukulasuriya K.A."/>
            <person name="Fulton R."/>
            <person name="Fronick C."/>
            <person name="O'Laughlin M."/>
            <person name="Miner T."/>
            <person name="Herter B."/>
            <person name="Rosa B.A."/>
            <person name="Cordes M."/>
            <person name="Tomlinson C."/>
            <person name="Wollam A."/>
            <person name="Palsikar V.B."/>
            <person name="Mardis E.R."/>
            <person name="Wilson R.K."/>
        </authorList>
    </citation>
    <scope>NUCLEOTIDE SEQUENCE [LARGE SCALE GENOMIC DNA]</scope>
    <source>
        <strain evidence="2">KA00274</strain>
    </source>
</reference>
<dbReference type="SUPFAM" id="SSF52172">
    <property type="entry name" value="CheY-like"/>
    <property type="match status" value="1"/>
</dbReference>
<comment type="caution">
    <text evidence="1">The sequence shown here is derived from an EMBL/GenBank/DDBJ whole genome shotgun (WGS) entry which is preliminary data.</text>
</comment>
<organism evidence="1 2">
    <name type="scientific">Amygdalobacter nucleatus</name>
    <dbReference type="NCBI Taxonomy" id="3029274"/>
    <lineage>
        <taxon>Bacteria</taxon>
        <taxon>Bacillati</taxon>
        <taxon>Bacillota</taxon>
        <taxon>Clostridia</taxon>
        <taxon>Eubacteriales</taxon>
        <taxon>Oscillospiraceae</taxon>
        <taxon>Amygdalobacter</taxon>
    </lineage>
</organism>
<dbReference type="Proteomes" id="UP000070080">
    <property type="component" value="Unassembled WGS sequence"/>
</dbReference>
<dbReference type="Gene3D" id="3.40.50.2300">
    <property type="match status" value="1"/>
</dbReference>
<evidence type="ECO:0000313" key="1">
    <source>
        <dbReference type="EMBL" id="KXB40319.1"/>
    </source>
</evidence>
<accession>A0A133YAU3</accession>